<dbReference type="EC" id="1.11.1.8" evidence="5"/>
<keyword evidence="10" id="KW-0768">Sushi</keyword>
<keyword evidence="19" id="KW-1015">Disulfide bond</keyword>
<evidence type="ECO:0000256" key="4">
    <source>
        <dbReference type="ARBA" id="ARBA00011561"/>
    </source>
</evidence>
<keyword evidence="20" id="KW-0325">Glycoprotein</keyword>
<dbReference type="Gene3D" id="1.10.640.10">
    <property type="entry name" value="Haem peroxidase domain superfamily, animal type"/>
    <property type="match status" value="1"/>
</dbReference>
<evidence type="ECO:0000256" key="15">
    <source>
        <dbReference type="ARBA" id="ARBA00022989"/>
    </source>
</evidence>
<evidence type="ECO:0000313" key="29">
    <source>
        <dbReference type="Proteomes" id="UP000265120"/>
    </source>
</evidence>
<comment type="function">
    <text evidence="1">Iodination and coupling of the hormonogenic tyrosines in thyroglobulin to yield the thyroid hormones T(3) and T(4).</text>
</comment>
<evidence type="ECO:0000256" key="3">
    <source>
        <dbReference type="ARBA" id="ARBA00005197"/>
    </source>
</evidence>
<feature type="binding site" description="axial binding residue" evidence="27">
    <location>
        <position position="410"/>
    </location>
    <ligand>
        <name>heme b</name>
        <dbReference type="ChEBI" id="CHEBI:60344"/>
    </ligand>
    <ligandPart>
        <name>Fe</name>
        <dbReference type="ChEBI" id="CHEBI:18248"/>
    </ligandPart>
</feature>
<evidence type="ECO:0000256" key="8">
    <source>
        <dbReference type="ARBA" id="ARBA00022536"/>
    </source>
</evidence>
<evidence type="ECO:0000256" key="18">
    <source>
        <dbReference type="ARBA" id="ARBA00023136"/>
    </source>
</evidence>
<evidence type="ECO:0000256" key="27">
    <source>
        <dbReference type="PIRSR" id="PIRSR619791-2"/>
    </source>
</evidence>
<dbReference type="AlphaFoldDB" id="A0A3P8UE42"/>
<dbReference type="Pfam" id="PF03098">
    <property type="entry name" value="An_peroxidase"/>
    <property type="match status" value="1"/>
</dbReference>
<keyword evidence="18" id="KW-0472">Membrane</keyword>
<keyword evidence="16" id="KW-0560">Oxidoreductase</keyword>
<evidence type="ECO:0000256" key="6">
    <source>
        <dbReference type="ARBA" id="ARBA00021693"/>
    </source>
</evidence>
<evidence type="ECO:0000256" key="2">
    <source>
        <dbReference type="ARBA" id="ARBA00004479"/>
    </source>
</evidence>
<evidence type="ECO:0000256" key="14">
    <source>
        <dbReference type="ARBA" id="ARBA00022837"/>
    </source>
</evidence>
<proteinExistence type="predicted"/>
<evidence type="ECO:0000256" key="20">
    <source>
        <dbReference type="ARBA" id="ARBA00023180"/>
    </source>
</evidence>
<dbReference type="GO" id="GO:0004447">
    <property type="term" value="F:iodide peroxidase activity"/>
    <property type="evidence" value="ECO:0007669"/>
    <property type="project" value="UniProtKB-EC"/>
</dbReference>
<reference evidence="28" key="3">
    <citation type="submission" date="2025-09" db="UniProtKB">
        <authorList>
            <consortium name="Ensembl"/>
        </authorList>
    </citation>
    <scope>IDENTIFICATION</scope>
</reference>
<dbReference type="PANTHER" id="PTHR11475:SF60">
    <property type="entry name" value="THYROID PEROXIDASE"/>
    <property type="match status" value="1"/>
</dbReference>
<accession>A0A3P8UE42</accession>
<dbReference type="SUPFAM" id="SSF48113">
    <property type="entry name" value="Heme-dependent peroxidases"/>
    <property type="match status" value="1"/>
</dbReference>
<comment type="catalytic activity">
    <reaction evidence="26">
        <text>[thyroglobulin]-3-iodo-L-tyrosine + iodide + H2O2 + H(+) = [thyroglobulin]-3,5-diiodo-L-tyrosine + 2 H2O</text>
        <dbReference type="Rhea" id="RHEA:48960"/>
        <dbReference type="Rhea" id="RHEA-COMP:12275"/>
        <dbReference type="Rhea" id="RHEA-COMP:12276"/>
        <dbReference type="ChEBI" id="CHEBI:15377"/>
        <dbReference type="ChEBI" id="CHEBI:15378"/>
        <dbReference type="ChEBI" id="CHEBI:16240"/>
        <dbReference type="ChEBI" id="CHEBI:16382"/>
        <dbReference type="ChEBI" id="CHEBI:90870"/>
        <dbReference type="ChEBI" id="CHEBI:90871"/>
        <dbReference type="EC" id="1.11.1.8"/>
    </reaction>
</comment>
<organism evidence="28 29">
    <name type="scientific">Cynoglossus semilaevis</name>
    <name type="common">Tongue sole</name>
    <dbReference type="NCBI Taxonomy" id="244447"/>
    <lineage>
        <taxon>Eukaryota</taxon>
        <taxon>Metazoa</taxon>
        <taxon>Chordata</taxon>
        <taxon>Craniata</taxon>
        <taxon>Vertebrata</taxon>
        <taxon>Euteleostomi</taxon>
        <taxon>Actinopterygii</taxon>
        <taxon>Neopterygii</taxon>
        <taxon>Teleostei</taxon>
        <taxon>Neoteleostei</taxon>
        <taxon>Acanthomorphata</taxon>
        <taxon>Carangaria</taxon>
        <taxon>Pleuronectiformes</taxon>
        <taxon>Pleuronectoidei</taxon>
        <taxon>Cynoglossidae</taxon>
        <taxon>Cynoglossinae</taxon>
        <taxon>Cynoglossus</taxon>
    </lineage>
</organism>
<keyword evidence="29" id="KW-1185">Reference proteome</keyword>
<dbReference type="GO" id="GO:0042446">
    <property type="term" value="P:hormone biosynthetic process"/>
    <property type="evidence" value="ECO:0007669"/>
    <property type="project" value="UniProtKB-KW"/>
</dbReference>
<dbReference type="Proteomes" id="UP000265120">
    <property type="component" value="Chromosome 1"/>
</dbReference>
<evidence type="ECO:0000256" key="5">
    <source>
        <dbReference type="ARBA" id="ARBA00012311"/>
    </source>
</evidence>
<comment type="catalytic activity">
    <reaction evidence="22">
        <text>[thyroglobulin]-L-tyrosine + iodide + H2O2 + H(+) = [thyroglobulin]-3-iodo-L-tyrosine + 2 H2O</text>
        <dbReference type="Rhea" id="RHEA:48956"/>
        <dbReference type="Rhea" id="RHEA-COMP:12274"/>
        <dbReference type="Rhea" id="RHEA-COMP:12275"/>
        <dbReference type="ChEBI" id="CHEBI:15377"/>
        <dbReference type="ChEBI" id="CHEBI:15378"/>
        <dbReference type="ChEBI" id="CHEBI:16240"/>
        <dbReference type="ChEBI" id="CHEBI:16382"/>
        <dbReference type="ChEBI" id="CHEBI:46858"/>
        <dbReference type="ChEBI" id="CHEBI:90870"/>
        <dbReference type="EC" id="1.11.1.8"/>
    </reaction>
</comment>
<keyword evidence="21" id="KW-0575">Peroxidase</keyword>
<dbReference type="GO" id="GO:0042744">
    <property type="term" value="P:hydrogen peroxide catabolic process"/>
    <property type="evidence" value="ECO:0007669"/>
    <property type="project" value="UniProtKB-KW"/>
</dbReference>
<comment type="catalytic activity">
    <reaction evidence="24">
        <text>2 [thyroglobulin]-3,5-diiodo-L-tyrosine + H2O2 = [thyroglobulin]-L-thyroxine + [thyroglobulin]-dehydroalanine + 2 H2O</text>
        <dbReference type="Rhea" id="RHEA:48964"/>
        <dbReference type="Rhea" id="RHEA-COMP:12276"/>
        <dbReference type="Rhea" id="RHEA-COMP:12277"/>
        <dbReference type="Rhea" id="RHEA-COMP:12278"/>
        <dbReference type="ChEBI" id="CHEBI:15377"/>
        <dbReference type="ChEBI" id="CHEBI:16240"/>
        <dbReference type="ChEBI" id="CHEBI:90871"/>
        <dbReference type="ChEBI" id="CHEBI:90872"/>
        <dbReference type="ChEBI" id="CHEBI:90873"/>
        <dbReference type="EC" id="1.11.1.8"/>
    </reaction>
</comment>
<keyword evidence="21" id="KW-0376">Hydrogen peroxide</keyword>
<evidence type="ECO:0000256" key="25">
    <source>
        <dbReference type="ARBA" id="ARBA00048771"/>
    </source>
</evidence>
<protein>
    <recommendedName>
        <fullName evidence="6">Thyroid peroxidase</fullName>
        <ecNumber evidence="5">1.11.1.8</ecNumber>
    </recommendedName>
</protein>
<reference evidence="28" key="2">
    <citation type="submission" date="2025-08" db="UniProtKB">
        <authorList>
            <consortium name="Ensembl"/>
        </authorList>
    </citation>
    <scope>IDENTIFICATION</scope>
</reference>
<dbReference type="GO" id="GO:0005615">
    <property type="term" value="C:extracellular space"/>
    <property type="evidence" value="ECO:0007669"/>
    <property type="project" value="TreeGrafter"/>
</dbReference>
<dbReference type="FunFam" id="1.10.640.10:FF:000013">
    <property type="entry name" value="Thyroid peroxidase"/>
    <property type="match status" value="1"/>
</dbReference>
<dbReference type="InterPro" id="IPR010255">
    <property type="entry name" value="Haem_peroxidase_sf"/>
</dbReference>
<dbReference type="GO" id="GO:0020037">
    <property type="term" value="F:heme binding"/>
    <property type="evidence" value="ECO:0007669"/>
    <property type="project" value="InterPro"/>
</dbReference>
<dbReference type="PANTHER" id="PTHR11475">
    <property type="entry name" value="OXIDASE/PEROXIDASE"/>
    <property type="match status" value="1"/>
</dbReference>
<evidence type="ECO:0000256" key="21">
    <source>
        <dbReference type="ARBA" id="ARBA00023324"/>
    </source>
</evidence>
<evidence type="ECO:0000256" key="16">
    <source>
        <dbReference type="ARBA" id="ARBA00023002"/>
    </source>
</evidence>
<evidence type="ECO:0000256" key="22">
    <source>
        <dbReference type="ARBA" id="ARBA00048137"/>
    </source>
</evidence>
<evidence type="ECO:0000256" key="12">
    <source>
        <dbReference type="ARBA" id="ARBA00022723"/>
    </source>
</evidence>
<evidence type="ECO:0000256" key="19">
    <source>
        <dbReference type="ARBA" id="ARBA00023157"/>
    </source>
</evidence>
<evidence type="ECO:0000256" key="13">
    <source>
        <dbReference type="ARBA" id="ARBA00022729"/>
    </source>
</evidence>
<dbReference type="Ensembl" id="ENSCSET00000000133.1">
    <property type="protein sequence ID" value="ENSCSEP00000000109.1"/>
    <property type="gene ID" value="ENSCSEG00000000103.1"/>
</dbReference>
<name>A0A3P8UE42_CYNSE</name>
<evidence type="ECO:0000256" key="9">
    <source>
        <dbReference type="ARBA" id="ARBA00022617"/>
    </source>
</evidence>
<reference evidence="28 29" key="1">
    <citation type="journal article" date="2014" name="Nat. Genet.">
        <title>Whole-genome sequence of a flatfish provides insights into ZW sex chromosome evolution and adaptation to a benthic lifestyle.</title>
        <authorList>
            <person name="Chen S."/>
            <person name="Zhang G."/>
            <person name="Shao C."/>
            <person name="Huang Q."/>
            <person name="Liu G."/>
            <person name="Zhang P."/>
            <person name="Song W."/>
            <person name="An N."/>
            <person name="Chalopin D."/>
            <person name="Volff J.N."/>
            <person name="Hong Y."/>
            <person name="Li Q."/>
            <person name="Sha Z."/>
            <person name="Zhou H."/>
            <person name="Xie M."/>
            <person name="Yu Q."/>
            <person name="Liu Y."/>
            <person name="Xiang H."/>
            <person name="Wang N."/>
            <person name="Wu K."/>
            <person name="Yang C."/>
            <person name="Zhou Q."/>
            <person name="Liao X."/>
            <person name="Yang L."/>
            <person name="Hu Q."/>
            <person name="Zhang J."/>
            <person name="Meng L."/>
            <person name="Jin L."/>
            <person name="Tian Y."/>
            <person name="Lian J."/>
            <person name="Yang J."/>
            <person name="Miao G."/>
            <person name="Liu S."/>
            <person name="Liang Z."/>
            <person name="Yan F."/>
            <person name="Li Y."/>
            <person name="Sun B."/>
            <person name="Zhang H."/>
            <person name="Zhang J."/>
            <person name="Zhu Y."/>
            <person name="Du M."/>
            <person name="Zhao Y."/>
            <person name="Schartl M."/>
            <person name="Tang Q."/>
            <person name="Wang J."/>
        </authorList>
    </citation>
    <scope>NUCLEOTIDE SEQUENCE</scope>
</reference>
<sequence length="671" mass="75241">CSPPASSITELILSSFDQSLRLINESRLQSRRRFFRPSDPETLGISRAAEVFQTTVRVLSQRVRAAGTSIWTSALIAVFLILCFRENPLWGAAHTPLVRWLPAEYEDDQEEPKGWNTGRLYNGHPLPLVTHCPLSKIMRGWSSGEDDVYSLLLVEWGQYLDHDVTFTPQSTDAAAAAAAAAAAVDCLNTCENVQPCFPIKVDTTNLSDCLPFYRSTPACPVSVGAELTAVFQRQQMNAITSFIDASLIYGHTPELQSSLRDLRGFNGKLAVNQQFKDPKERAYLPSVARLPSTCRQGGQVERVECFNAGDSRANEGLPLMALHTLWLREHNRITETLKVMNDHWSPEMLYQETRKIVGALHQIITFRDYLPKIIGPESFEHFVGQYKGYDPTTDPSASNVFATAAFRFGHATIPPILRRLNESFQPHERFSQLRLHDTFFSPWRLVKEGGVEPVLRGVVGSAAPLVNPNMLLVEEVTERLLVPNVPQHLDLASLNLQRGRDHGLPGYNHWRAFCGLQPVVTLSDLTAVVGDHGVAEKIQTLYGHLDNVDVWLGGLVEKPLPRSRTGPLFACLIGRQMKALRDGDRFWWEADGVFSQQQRSQLYKVSLSGIMCDNSDTGELPRDPFRFNKYPSEYVPCAEIPSMNLDAWREDKSRGGFDHDLTIVMVNHSYG</sequence>
<dbReference type="PROSITE" id="PS50292">
    <property type="entry name" value="PEROXIDASE_3"/>
    <property type="match status" value="1"/>
</dbReference>
<keyword evidence="8" id="KW-0245">EGF-like domain</keyword>
<keyword evidence="7" id="KW-0893">Thyroid hormones biosynthesis</keyword>
<dbReference type="InParanoid" id="A0A3P8UE42"/>
<comment type="subcellular location">
    <subcellularLocation>
        <location evidence="2">Membrane</location>
        <topology evidence="2">Single-pass type I membrane protein</topology>
    </subcellularLocation>
</comment>
<dbReference type="GO" id="GO:0006979">
    <property type="term" value="P:response to oxidative stress"/>
    <property type="evidence" value="ECO:0007669"/>
    <property type="project" value="InterPro"/>
</dbReference>
<evidence type="ECO:0000256" key="1">
    <source>
        <dbReference type="ARBA" id="ARBA00003834"/>
    </source>
</evidence>
<dbReference type="PRINTS" id="PR00457">
    <property type="entry name" value="ANPEROXIDASE"/>
</dbReference>
<comment type="pathway">
    <text evidence="3">Hormone biosynthesis; thyroid hormone biosynthesis.</text>
</comment>
<keyword evidence="17 27" id="KW-0408">Iron</keyword>
<dbReference type="GO" id="GO:0016020">
    <property type="term" value="C:membrane"/>
    <property type="evidence" value="ECO:0007669"/>
    <property type="project" value="UniProtKB-SubCell"/>
</dbReference>
<evidence type="ECO:0000256" key="26">
    <source>
        <dbReference type="ARBA" id="ARBA00049000"/>
    </source>
</evidence>
<evidence type="ECO:0000256" key="7">
    <source>
        <dbReference type="ARBA" id="ARBA00022534"/>
    </source>
</evidence>
<keyword evidence="11" id="KW-0812">Transmembrane</keyword>
<dbReference type="GeneTree" id="ENSGT00940000158104"/>
<keyword evidence="12 27" id="KW-0479">Metal-binding</keyword>
<dbReference type="GO" id="GO:0046872">
    <property type="term" value="F:metal ion binding"/>
    <property type="evidence" value="ECO:0007669"/>
    <property type="project" value="UniProtKB-KW"/>
</dbReference>
<evidence type="ECO:0000256" key="23">
    <source>
        <dbReference type="ARBA" id="ARBA00048250"/>
    </source>
</evidence>
<evidence type="ECO:0000256" key="10">
    <source>
        <dbReference type="ARBA" id="ARBA00022659"/>
    </source>
</evidence>
<evidence type="ECO:0000256" key="11">
    <source>
        <dbReference type="ARBA" id="ARBA00022692"/>
    </source>
</evidence>
<dbReference type="FunFam" id="1.10.640.10:FF:000010">
    <property type="entry name" value="Thyroid peroxidase"/>
    <property type="match status" value="1"/>
</dbReference>
<comment type="catalytic activity">
    <reaction evidence="23">
        <text>[thyroglobulin]-3-iodo-L-tyrosine + [thyroglobulin]-3,5-diiodo-L-tyrosine + H2O2 = [thyroglobulin]-3,3',5-triiodo-L-thyronine + [thyroglobulin]-dehydroalanine + 2 H2O</text>
        <dbReference type="Rhea" id="RHEA:48968"/>
        <dbReference type="Rhea" id="RHEA-COMP:12275"/>
        <dbReference type="Rhea" id="RHEA-COMP:12276"/>
        <dbReference type="Rhea" id="RHEA-COMP:12278"/>
        <dbReference type="Rhea" id="RHEA-COMP:12279"/>
        <dbReference type="ChEBI" id="CHEBI:15377"/>
        <dbReference type="ChEBI" id="CHEBI:16240"/>
        <dbReference type="ChEBI" id="CHEBI:90870"/>
        <dbReference type="ChEBI" id="CHEBI:90871"/>
        <dbReference type="ChEBI" id="CHEBI:90873"/>
        <dbReference type="ChEBI" id="CHEBI:90874"/>
        <dbReference type="EC" id="1.11.1.8"/>
    </reaction>
</comment>
<keyword evidence="13" id="KW-0732">Signal</keyword>
<keyword evidence="14" id="KW-0106">Calcium</keyword>
<keyword evidence="15" id="KW-1133">Transmembrane helix</keyword>
<evidence type="ECO:0000256" key="24">
    <source>
        <dbReference type="ARBA" id="ARBA00048299"/>
    </source>
</evidence>
<comment type="subunit">
    <text evidence="4">Interacts with DUOX1, DUOX2 and CYBA.</text>
</comment>
<dbReference type="InterPro" id="IPR037120">
    <property type="entry name" value="Haem_peroxidase_sf_animal"/>
</dbReference>
<keyword evidence="9 27" id="KW-0349">Heme</keyword>
<evidence type="ECO:0000256" key="17">
    <source>
        <dbReference type="ARBA" id="ARBA00023004"/>
    </source>
</evidence>
<comment type="catalytic activity">
    <reaction evidence="25">
        <text>2 iodide + H2O2 + 2 H(+) = diiodine + 2 H2O</text>
        <dbReference type="Rhea" id="RHEA:23336"/>
        <dbReference type="ChEBI" id="CHEBI:15377"/>
        <dbReference type="ChEBI" id="CHEBI:15378"/>
        <dbReference type="ChEBI" id="CHEBI:16240"/>
        <dbReference type="ChEBI" id="CHEBI:16382"/>
        <dbReference type="ChEBI" id="CHEBI:17606"/>
        <dbReference type="EC" id="1.11.1.8"/>
    </reaction>
</comment>
<dbReference type="InterPro" id="IPR019791">
    <property type="entry name" value="Haem_peroxidase_animal"/>
</dbReference>
<evidence type="ECO:0000313" key="28">
    <source>
        <dbReference type="Ensembl" id="ENSCSEP00000000109.1"/>
    </source>
</evidence>